<dbReference type="SUPFAM" id="SSF49313">
    <property type="entry name" value="Cadherin-like"/>
    <property type="match status" value="1"/>
</dbReference>
<dbReference type="InterPro" id="IPR013783">
    <property type="entry name" value="Ig-like_fold"/>
</dbReference>
<proteinExistence type="predicted"/>
<dbReference type="SMART" id="SM00869">
    <property type="entry name" value="Autotransporter"/>
    <property type="match status" value="1"/>
</dbReference>
<dbReference type="PROSITE" id="PS51208">
    <property type="entry name" value="AUTOTRANSPORTER"/>
    <property type="match status" value="1"/>
</dbReference>
<dbReference type="Gene3D" id="2.60.40.1080">
    <property type="match status" value="1"/>
</dbReference>
<sequence length="1310" mass="128863">MQGFSETGRTAGLRTAVRKPEARIVACGAAMLMLALGAFAPKAHAQSCAAGETAVPFAFTGGEQTVIVPSGVTSATIHLSGAQGGNGISGNGNAAGFGGRGGRVSGNLSVTPGAVLSVWVGGQGSQAVNPGGLGGLNQGAGTARAGNGGGGTDLRVGGSSIANRVAIAAGGGGGGNAGWGGTNNGAVAGGAGGDSGGSGGAGVDVDSAGSGPFGGGGGAIGIGGAGGGGCGGFPATAGAASGDGGTTRNFSGGFLGNGAGGGGGGGATVGGGGGGAGVGTTACLQNWTGGGGGGAGGASSSGSLSSPVVSNGVQSGDGAALICFAAAGYSFGGTSTGHTGPVTLQLDATNPASTQQTTVAAGATTFSFATPLAPGSNWHISFVTQPAGQACEVTPVSGMNLSANVDLTLTCTTVTTTIDPATLPGATFATAYSQTLTASSTNGGTGPYTFGVTAGSLPAGLTLSSSGLISGTPTATGTFNFTVQATSSNGFSGTRAYSLVVGRAPQSITNFASNPAAPVFATGGTFSVSATPGASSSPVLFGSTTPGVCTVSGTTVTMQAAGSCMLTADQAGDANYEAAPQVQLTVQIGRSAQAITNFAANPASPTYVPGGTFAVSATPGASSSPVVFGSTTPSVCTVTGSTVAMQSAGTCTLTADQAGDASYQAAPQVVLNAQIRAGSQALANFAANPASPTYVPGGTFAVSATPGASSSPVVFGSNTPAVCTVSGSTVAMRSAGSCVLTADQAGDARYAAAAQVVLNVQIGQASQSITNFAANPGAPVYAPNGTFAVSATAGASSSPLVFGSTTPAVCTVAGTTANMVGAGNCRLTANQAGDANYSAAPQVVLDVAIGQAMPTIGWIGALQRTTGEPAFDLPAPTSTSPGAFTYASSNPAVATVSGRTVTIVGPGTTTLTATQAATTNYTAASATTTLQVAARPDPTKDPVVVAGLQAQVDASVRFAAAQQGNIRDRLRQLRATEGRNSSRNGLAVNVSNGSGQGVALPMGGHDADGGWLPQEWGAWTAGTIQVGERDATRASRGFDFRSDGISLGFDRVVGERLVLGIAGGMGWSDADLADDRSELNGKHRSLSAYGLWWPGENVFVDGLLGWGRLDFDINRWSSVANAMALANREGDQRFASLTVGYEHRDVSNTLTGYGRLDTSRTELDAYRESGLGIYDLAYRAQEIDNSTLAVGLEGRYALDWGTKSFRPFWTIEYRDALRNDGDVSVNYVVQPVAGDYLVALRSYNEDLFAFGAGFDLALGSGWRMSMLFRREQASDFSSNSYGLWLSFGGQVRTPARGDRDEPTTDAATGP</sequence>
<dbReference type="Gene3D" id="2.60.40.10">
    <property type="entry name" value="Immunoglobulins"/>
    <property type="match status" value="1"/>
</dbReference>
<organism evidence="2 3">
    <name type="scientific">Luteimonas vadosa</name>
    <dbReference type="NCBI Taxonomy" id="1165507"/>
    <lineage>
        <taxon>Bacteria</taxon>
        <taxon>Pseudomonadati</taxon>
        <taxon>Pseudomonadota</taxon>
        <taxon>Gammaproteobacteria</taxon>
        <taxon>Lysobacterales</taxon>
        <taxon>Lysobacteraceae</taxon>
        <taxon>Luteimonas</taxon>
    </lineage>
</organism>
<dbReference type="SUPFAM" id="SSF49373">
    <property type="entry name" value="Invasin/intimin cell-adhesion fragments"/>
    <property type="match status" value="1"/>
</dbReference>
<dbReference type="Pfam" id="PF05345">
    <property type="entry name" value="He_PIG"/>
    <property type="match status" value="1"/>
</dbReference>
<dbReference type="Proteomes" id="UP001501323">
    <property type="component" value="Unassembled WGS sequence"/>
</dbReference>
<dbReference type="InterPro" id="IPR008964">
    <property type="entry name" value="Invasin/intimin_cell_adhesion"/>
</dbReference>
<protein>
    <recommendedName>
        <fullName evidence="1">Autotransporter domain-containing protein</fullName>
    </recommendedName>
</protein>
<accession>A0ABP9DRD7</accession>
<reference evidence="3" key="1">
    <citation type="journal article" date="2019" name="Int. J. Syst. Evol. Microbiol.">
        <title>The Global Catalogue of Microorganisms (GCM) 10K type strain sequencing project: providing services to taxonomists for standard genome sequencing and annotation.</title>
        <authorList>
            <consortium name="The Broad Institute Genomics Platform"/>
            <consortium name="The Broad Institute Genome Sequencing Center for Infectious Disease"/>
            <person name="Wu L."/>
            <person name="Ma J."/>
        </authorList>
    </citation>
    <scope>NUCLEOTIDE SEQUENCE [LARGE SCALE GENOMIC DNA]</scope>
    <source>
        <strain evidence="3">JCM 18392</strain>
    </source>
</reference>
<dbReference type="Gene3D" id="2.40.128.130">
    <property type="entry name" value="Autotransporter beta-domain"/>
    <property type="match status" value="1"/>
</dbReference>
<comment type="caution">
    <text evidence="2">The sequence shown here is derived from an EMBL/GenBank/DDBJ whole genome shotgun (WGS) entry which is preliminary data.</text>
</comment>
<gene>
    <name evidence="2" type="ORF">GCM10023332_00420</name>
</gene>
<evidence type="ECO:0000313" key="3">
    <source>
        <dbReference type="Proteomes" id="UP001501323"/>
    </source>
</evidence>
<dbReference type="EMBL" id="BAABJY010000001">
    <property type="protein sequence ID" value="GAA4853321.1"/>
    <property type="molecule type" value="Genomic_DNA"/>
</dbReference>
<keyword evidence="3" id="KW-1185">Reference proteome</keyword>
<dbReference type="InterPro" id="IPR036709">
    <property type="entry name" value="Autotransporte_beta_dom_sf"/>
</dbReference>
<feature type="domain" description="Autotransporter" evidence="1">
    <location>
        <begin position="1011"/>
        <end position="1293"/>
    </location>
</feature>
<evidence type="ECO:0000259" key="1">
    <source>
        <dbReference type="PROSITE" id="PS51208"/>
    </source>
</evidence>
<evidence type="ECO:0000313" key="2">
    <source>
        <dbReference type="EMBL" id="GAA4853321.1"/>
    </source>
</evidence>
<dbReference type="InterPro" id="IPR015919">
    <property type="entry name" value="Cadherin-like_sf"/>
</dbReference>
<name>A0ABP9DRD7_9GAMM</name>
<dbReference type="Pfam" id="PF03797">
    <property type="entry name" value="Autotransporter"/>
    <property type="match status" value="1"/>
</dbReference>
<dbReference type="SUPFAM" id="SSF103515">
    <property type="entry name" value="Autotransporter"/>
    <property type="match status" value="1"/>
</dbReference>
<dbReference type="InterPro" id="IPR005546">
    <property type="entry name" value="Autotransporte_beta"/>
</dbReference>